<evidence type="ECO:0000256" key="3">
    <source>
        <dbReference type="ARBA" id="ARBA00023157"/>
    </source>
</evidence>
<proteinExistence type="predicted"/>
<feature type="transmembrane region" description="Helical" evidence="6">
    <location>
        <begin position="51"/>
        <end position="74"/>
    </location>
</feature>
<dbReference type="GO" id="GO:0016020">
    <property type="term" value="C:membrane"/>
    <property type="evidence" value="ECO:0007669"/>
    <property type="project" value="UniProtKB-SubCell"/>
</dbReference>
<dbReference type="AlphaFoldDB" id="A0AAV1PVZ3"/>
<keyword evidence="3" id="KW-1015">Disulfide bond</keyword>
<protein>
    <submittedName>
        <fullName evidence="8">C-type lectin domain family 9 member A-like</fullName>
    </submittedName>
</protein>
<evidence type="ECO:0000256" key="2">
    <source>
        <dbReference type="ARBA" id="ARBA00022734"/>
    </source>
</evidence>
<accession>A0AAV1PVZ3</accession>
<dbReference type="InterPro" id="IPR052309">
    <property type="entry name" value="C-type_Lectin_Domain_Fam1"/>
</dbReference>
<feature type="coiled-coil region" evidence="5">
    <location>
        <begin position="78"/>
        <end position="119"/>
    </location>
</feature>
<gene>
    <name evidence="8" type="ORF">FSCOSCO3_A009456</name>
</gene>
<dbReference type="SUPFAM" id="SSF56436">
    <property type="entry name" value="C-type lectin-like"/>
    <property type="match status" value="1"/>
</dbReference>
<evidence type="ECO:0000259" key="7">
    <source>
        <dbReference type="PROSITE" id="PS50041"/>
    </source>
</evidence>
<keyword evidence="6" id="KW-1133">Transmembrane helix</keyword>
<evidence type="ECO:0000256" key="4">
    <source>
        <dbReference type="ARBA" id="ARBA00023180"/>
    </source>
</evidence>
<dbReference type="PANTHER" id="PTHR46490:SF6">
    <property type="entry name" value="ASIALOGLYCOPROTEIN RECEPTOR 1-LIKE-RELATED"/>
    <property type="match status" value="1"/>
</dbReference>
<evidence type="ECO:0000313" key="8">
    <source>
        <dbReference type="EMBL" id="CAK6976092.1"/>
    </source>
</evidence>
<keyword evidence="2" id="KW-0430">Lectin</keyword>
<comment type="subcellular location">
    <subcellularLocation>
        <location evidence="1">Membrane</location>
        <topology evidence="1">Single-pass membrane protein</topology>
    </subcellularLocation>
</comment>
<organism evidence="8 9">
    <name type="scientific">Scomber scombrus</name>
    <name type="common">Atlantic mackerel</name>
    <name type="synonym">Scomber vernalis</name>
    <dbReference type="NCBI Taxonomy" id="13677"/>
    <lineage>
        <taxon>Eukaryota</taxon>
        <taxon>Metazoa</taxon>
        <taxon>Chordata</taxon>
        <taxon>Craniata</taxon>
        <taxon>Vertebrata</taxon>
        <taxon>Euteleostomi</taxon>
        <taxon>Actinopterygii</taxon>
        <taxon>Neopterygii</taxon>
        <taxon>Teleostei</taxon>
        <taxon>Neoteleostei</taxon>
        <taxon>Acanthomorphata</taxon>
        <taxon>Pelagiaria</taxon>
        <taxon>Scombriformes</taxon>
        <taxon>Scombridae</taxon>
        <taxon>Scomber</taxon>
    </lineage>
</organism>
<keyword evidence="6" id="KW-0812">Transmembrane</keyword>
<reference evidence="8 9" key="1">
    <citation type="submission" date="2024-01" db="EMBL/GenBank/DDBJ databases">
        <authorList>
            <person name="Alioto T."/>
            <person name="Alioto T."/>
            <person name="Gomez Garrido J."/>
        </authorList>
    </citation>
    <scope>NUCLEOTIDE SEQUENCE [LARGE SCALE GENOMIC DNA]</scope>
</reference>
<keyword evidence="4" id="KW-0325">Glycoprotein</keyword>
<evidence type="ECO:0000256" key="5">
    <source>
        <dbReference type="SAM" id="Coils"/>
    </source>
</evidence>
<dbReference type="SMART" id="SM00034">
    <property type="entry name" value="CLECT"/>
    <property type="match status" value="1"/>
</dbReference>
<dbReference type="CDD" id="cd03593">
    <property type="entry name" value="CLECT_NK_receptors_like"/>
    <property type="match status" value="1"/>
</dbReference>
<dbReference type="GO" id="GO:0030246">
    <property type="term" value="F:carbohydrate binding"/>
    <property type="evidence" value="ECO:0007669"/>
    <property type="project" value="UniProtKB-KW"/>
</dbReference>
<keyword evidence="9" id="KW-1185">Reference proteome</keyword>
<evidence type="ECO:0000256" key="6">
    <source>
        <dbReference type="SAM" id="Phobius"/>
    </source>
</evidence>
<dbReference type="InterPro" id="IPR033992">
    <property type="entry name" value="NKR-like_CTLD"/>
</dbReference>
<sequence length="263" mass="30491">MELDEEIYVNIEELRDTISTKHKGPENTETKHVRADFVAGDETETCPSYKVATVCVGLLCFVLLTTIIAVSVQYDRDYNQLSRDLVNHTAEKEQLLLRYHNLTEERDHLKDTFKSTELKLNNAMKKIGTCPDGWSLFGCTCYHLSREAATWDNSRQQCLNRGAHLVIINSQTEMVFLNKLGTRLKFWIGLKRSSDQSNWMWTDGSSPRTTYWLYGHSSMYYRTQTCASFNSFNSDWMVKSWTSESCTQYQKYVCEKEAVMSNL</sequence>
<keyword evidence="5" id="KW-0175">Coiled coil</keyword>
<dbReference type="Proteomes" id="UP001314229">
    <property type="component" value="Unassembled WGS sequence"/>
</dbReference>
<dbReference type="Pfam" id="PF00059">
    <property type="entry name" value="Lectin_C"/>
    <property type="match status" value="1"/>
</dbReference>
<feature type="domain" description="C-type lectin" evidence="7">
    <location>
        <begin position="137"/>
        <end position="255"/>
    </location>
</feature>
<comment type="caution">
    <text evidence="8">The sequence shown here is derived from an EMBL/GenBank/DDBJ whole genome shotgun (WGS) entry which is preliminary data.</text>
</comment>
<dbReference type="InterPro" id="IPR016187">
    <property type="entry name" value="CTDL_fold"/>
</dbReference>
<name>A0AAV1PVZ3_SCOSC</name>
<evidence type="ECO:0000256" key="1">
    <source>
        <dbReference type="ARBA" id="ARBA00004167"/>
    </source>
</evidence>
<dbReference type="Gene3D" id="3.10.100.10">
    <property type="entry name" value="Mannose-Binding Protein A, subunit A"/>
    <property type="match status" value="1"/>
</dbReference>
<evidence type="ECO:0000313" key="9">
    <source>
        <dbReference type="Proteomes" id="UP001314229"/>
    </source>
</evidence>
<keyword evidence="6" id="KW-0472">Membrane</keyword>
<dbReference type="PROSITE" id="PS50041">
    <property type="entry name" value="C_TYPE_LECTIN_2"/>
    <property type="match status" value="1"/>
</dbReference>
<dbReference type="EMBL" id="CAWUFR010000333">
    <property type="protein sequence ID" value="CAK6976092.1"/>
    <property type="molecule type" value="Genomic_DNA"/>
</dbReference>
<dbReference type="InterPro" id="IPR001304">
    <property type="entry name" value="C-type_lectin-like"/>
</dbReference>
<dbReference type="PANTHER" id="PTHR46490">
    <property type="entry name" value="C-TYPE LECTIN DOMAIN FAMILY 12 MEMBER A-RELATED"/>
    <property type="match status" value="1"/>
</dbReference>
<dbReference type="InterPro" id="IPR016186">
    <property type="entry name" value="C-type_lectin-like/link_sf"/>
</dbReference>